<dbReference type="CDD" id="cd00488">
    <property type="entry name" value="PCD_DCoH"/>
    <property type="match status" value="1"/>
</dbReference>
<dbReference type="EMBL" id="CP045851">
    <property type="protein sequence ID" value="QGG95425.1"/>
    <property type="molecule type" value="Genomic_DNA"/>
</dbReference>
<organism evidence="7 8">
    <name type="scientific">Actinomarinicola tropica</name>
    <dbReference type="NCBI Taxonomy" id="2789776"/>
    <lineage>
        <taxon>Bacteria</taxon>
        <taxon>Bacillati</taxon>
        <taxon>Actinomycetota</taxon>
        <taxon>Acidimicrobiia</taxon>
        <taxon>Acidimicrobiales</taxon>
        <taxon>Iamiaceae</taxon>
        <taxon>Actinomarinicola</taxon>
    </lineage>
</organism>
<evidence type="ECO:0000256" key="2">
    <source>
        <dbReference type="ARBA" id="ARBA00006472"/>
    </source>
</evidence>
<dbReference type="GO" id="GO:0008124">
    <property type="term" value="F:4-alpha-hydroxytetrahydrobiopterin dehydratase activity"/>
    <property type="evidence" value="ECO:0007669"/>
    <property type="project" value="UniProtKB-EC"/>
</dbReference>
<accession>A0A5Q2RQE9</accession>
<dbReference type="PANTHER" id="PTHR12599:SF0">
    <property type="entry name" value="PTERIN-4-ALPHA-CARBINOLAMINE DEHYDRATASE"/>
    <property type="match status" value="1"/>
</dbReference>
<dbReference type="InterPro" id="IPR001533">
    <property type="entry name" value="Pterin_deHydtase"/>
</dbReference>
<protein>
    <recommendedName>
        <fullName evidence="4">Putative pterin-4-alpha-carbinolamine dehydratase</fullName>
        <ecNumber evidence="3">4.2.1.96</ecNumber>
    </recommendedName>
</protein>
<sequence>MVVVSHARTRTRRHRSATPSRRRAPSCTLVVVDRRRITAEDVAATEALAGWTVDGELLRAELRLPSFAVAGRLVAAVAELADAHDHHPDLSLAYPGVVTVELTSHDVGHLTPRDLDLATEIAARAAAMGAEPAS</sequence>
<dbReference type="InterPro" id="IPR036428">
    <property type="entry name" value="PCD_sf"/>
</dbReference>
<gene>
    <name evidence="7" type="ORF">GH723_10130</name>
</gene>
<evidence type="ECO:0000256" key="5">
    <source>
        <dbReference type="ARBA" id="ARBA00023239"/>
    </source>
</evidence>
<dbReference type="EC" id="4.2.1.96" evidence="3"/>
<keyword evidence="8" id="KW-1185">Reference proteome</keyword>
<comment type="catalytic activity">
    <reaction evidence="1">
        <text>(4aS,6R)-4a-hydroxy-L-erythro-5,6,7,8-tetrahydrobiopterin = (6R)-L-erythro-6,7-dihydrobiopterin + H2O</text>
        <dbReference type="Rhea" id="RHEA:11920"/>
        <dbReference type="ChEBI" id="CHEBI:15377"/>
        <dbReference type="ChEBI" id="CHEBI:15642"/>
        <dbReference type="ChEBI" id="CHEBI:43120"/>
        <dbReference type="EC" id="4.2.1.96"/>
    </reaction>
</comment>
<name>A0A5Q2RQE9_9ACTN</name>
<dbReference type="Pfam" id="PF01329">
    <property type="entry name" value="Pterin_4a"/>
    <property type="match status" value="1"/>
</dbReference>
<comment type="similarity">
    <text evidence="2">Belongs to the pterin-4-alpha-carbinolamine dehydratase family.</text>
</comment>
<reference evidence="7 8" key="1">
    <citation type="submission" date="2019-11" db="EMBL/GenBank/DDBJ databases">
        <authorList>
            <person name="He Y."/>
        </authorList>
    </citation>
    <scope>NUCLEOTIDE SEQUENCE [LARGE SCALE GENOMIC DNA]</scope>
    <source>
        <strain evidence="7 8">SCSIO 58843</strain>
    </source>
</reference>
<dbReference type="Proteomes" id="UP000334019">
    <property type="component" value="Chromosome"/>
</dbReference>
<evidence type="ECO:0000256" key="3">
    <source>
        <dbReference type="ARBA" id="ARBA00013252"/>
    </source>
</evidence>
<dbReference type="GO" id="GO:0006729">
    <property type="term" value="P:tetrahydrobiopterin biosynthetic process"/>
    <property type="evidence" value="ECO:0007669"/>
    <property type="project" value="InterPro"/>
</dbReference>
<evidence type="ECO:0000256" key="4">
    <source>
        <dbReference type="ARBA" id="ARBA00021735"/>
    </source>
</evidence>
<proteinExistence type="inferred from homology"/>
<evidence type="ECO:0000256" key="6">
    <source>
        <dbReference type="SAM" id="MobiDB-lite"/>
    </source>
</evidence>
<dbReference type="KEGG" id="atq:GH723_10130"/>
<keyword evidence="5" id="KW-0456">Lyase</keyword>
<evidence type="ECO:0000313" key="7">
    <source>
        <dbReference type="EMBL" id="QGG95425.1"/>
    </source>
</evidence>
<dbReference type="PANTHER" id="PTHR12599">
    <property type="entry name" value="PTERIN-4-ALPHA-CARBINOLAMINE DEHYDRATASE"/>
    <property type="match status" value="1"/>
</dbReference>
<feature type="region of interest" description="Disordered" evidence="6">
    <location>
        <begin position="1"/>
        <end position="24"/>
    </location>
</feature>
<dbReference type="Gene3D" id="3.30.1360.20">
    <property type="entry name" value="Transcriptional coactivator/pterin dehydratase"/>
    <property type="match status" value="1"/>
</dbReference>
<feature type="compositionally biased region" description="Basic residues" evidence="6">
    <location>
        <begin position="7"/>
        <end position="24"/>
    </location>
</feature>
<dbReference type="SUPFAM" id="SSF55248">
    <property type="entry name" value="PCD-like"/>
    <property type="match status" value="1"/>
</dbReference>
<dbReference type="AlphaFoldDB" id="A0A5Q2RQE9"/>
<evidence type="ECO:0000256" key="1">
    <source>
        <dbReference type="ARBA" id="ARBA00001554"/>
    </source>
</evidence>
<evidence type="ECO:0000313" key="8">
    <source>
        <dbReference type="Proteomes" id="UP000334019"/>
    </source>
</evidence>